<keyword evidence="3 6" id="KW-1015">Disulfide bond</keyword>
<dbReference type="PROSITE" id="PS50853">
    <property type="entry name" value="FN3"/>
    <property type="match status" value="1"/>
</dbReference>
<keyword evidence="6" id="KW-0479">Metal-binding</keyword>
<dbReference type="GO" id="GO:0017046">
    <property type="term" value="F:peptide hormone binding"/>
    <property type="evidence" value="ECO:0007669"/>
    <property type="project" value="TreeGrafter"/>
</dbReference>
<comment type="similarity">
    <text evidence="6">Belongs to the type I cytokine receptor family. Type 1 subfamily.</text>
</comment>
<evidence type="ECO:0000313" key="9">
    <source>
        <dbReference type="Proteomes" id="UP000594220"/>
    </source>
</evidence>
<dbReference type="Proteomes" id="UP000594220">
    <property type="component" value="Unplaced"/>
</dbReference>
<evidence type="ECO:0000256" key="4">
    <source>
        <dbReference type="ARBA" id="ARBA00023170"/>
    </source>
</evidence>
<keyword evidence="4 6" id="KW-0675">Receptor</keyword>
<dbReference type="AlphaFoldDB" id="A0A7M4FEP1"/>
<evidence type="ECO:0000256" key="3">
    <source>
        <dbReference type="ARBA" id="ARBA00023157"/>
    </source>
</evidence>
<dbReference type="SUPFAM" id="SSF49265">
    <property type="entry name" value="Fibronectin type III"/>
    <property type="match status" value="2"/>
</dbReference>
<protein>
    <recommendedName>
        <fullName evidence="6">Prolactin receptor</fullName>
        <shortName evidence="6">PRL-R</shortName>
    </recommendedName>
</protein>
<dbReference type="InterPro" id="IPR013783">
    <property type="entry name" value="Ig-like_fold"/>
</dbReference>
<accession>A0A7M4FEP1</accession>
<dbReference type="GO" id="GO:0019955">
    <property type="term" value="F:cytokine binding"/>
    <property type="evidence" value="ECO:0007669"/>
    <property type="project" value="TreeGrafter"/>
</dbReference>
<comment type="subcellular location">
    <subcellularLocation>
        <location evidence="6">Membrane</location>
        <topology evidence="6">Single-pass type I membrane protein</topology>
    </subcellularLocation>
</comment>
<dbReference type="GO" id="GO:0046872">
    <property type="term" value="F:metal ion binding"/>
    <property type="evidence" value="ECO:0007669"/>
    <property type="project" value="UniProtKB-KW"/>
</dbReference>
<dbReference type="CDD" id="cd00063">
    <property type="entry name" value="FN3"/>
    <property type="match status" value="1"/>
</dbReference>
<keyword evidence="2" id="KW-0677">Repeat</keyword>
<proteinExistence type="inferred from homology"/>
<dbReference type="FunFam" id="2.60.40.10:FF:000358">
    <property type="entry name" value="Prolactin receptor"/>
    <property type="match status" value="1"/>
</dbReference>
<keyword evidence="5" id="KW-0325">Glycoprotein</keyword>
<dbReference type="InterPro" id="IPR036116">
    <property type="entry name" value="FN3_sf"/>
</dbReference>
<dbReference type="GO" id="GO:0004925">
    <property type="term" value="F:prolactin receptor activity"/>
    <property type="evidence" value="ECO:0007669"/>
    <property type="project" value="TreeGrafter"/>
</dbReference>
<evidence type="ECO:0000313" key="8">
    <source>
        <dbReference type="Ensembl" id="ENSCPRP00005022541.1"/>
    </source>
</evidence>
<keyword evidence="6" id="KW-0862">Zinc</keyword>
<sequence>INECLDYRTAGPNSCYFDKKHTNLWTTYNITVRATNELGTNISDPHYVDVASIVQPAAPVDLSLEVKQSAGTLYLWAKWSPPPLVNVRLRWLVLSYELRLKPEGKEEWQTVFVGQQTQYKVLKLYHGLKYVVQVRCIPDRGEWSEWSSESYIQIPNGYKHMGKLFKRKMYTPMVLSSP</sequence>
<dbReference type="GO" id="GO:0008284">
    <property type="term" value="P:positive regulation of cell population proliferation"/>
    <property type="evidence" value="ECO:0007669"/>
    <property type="project" value="TreeGrafter"/>
</dbReference>
<name>A0A7M4FEP1_CROPO</name>
<gene>
    <name evidence="6" type="primary">PRLR</name>
</gene>
<dbReference type="OMA" id="HCESSPA"/>
<evidence type="ECO:0000256" key="2">
    <source>
        <dbReference type="ARBA" id="ARBA00022737"/>
    </source>
</evidence>
<comment type="domain">
    <text evidence="6">The box 1 motif is required for JAK interaction and/or activation.</text>
</comment>
<dbReference type="InterPro" id="IPR050379">
    <property type="entry name" value="Type-I_Cytokine_Rcpt"/>
</dbReference>
<feature type="domain" description="Fibronectin type-III" evidence="7">
    <location>
        <begin position="58"/>
        <end position="157"/>
    </location>
</feature>
<dbReference type="PANTHER" id="PTHR23036">
    <property type="entry name" value="CYTOKINE RECEPTOR"/>
    <property type="match status" value="1"/>
</dbReference>
<reference evidence="8" key="2">
    <citation type="submission" date="2025-09" db="UniProtKB">
        <authorList>
            <consortium name="Ensembl"/>
        </authorList>
    </citation>
    <scope>IDENTIFICATION</scope>
</reference>
<dbReference type="InterPro" id="IPR003961">
    <property type="entry name" value="FN3_dom"/>
</dbReference>
<comment type="domain">
    <text evidence="6">The WSXWS motif appears to be necessary for proper protein folding and thereby efficient intracellular transport and cell-surface receptor binding.</text>
</comment>
<dbReference type="GO" id="GO:0009897">
    <property type="term" value="C:external side of plasma membrane"/>
    <property type="evidence" value="ECO:0007669"/>
    <property type="project" value="TreeGrafter"/>
</dbReference>
<keyword evidence="1" id="KW-0732">Signal</keyword>
<evidence type="ECO:0000256" key="5">
    <source>
        <dbReference type="ARBA" id="ARBA00023180"/>
    </source>
</evidence>
<dbReference type="Gene3D" id="2.60.40.10">
    <property type="entry name" value="Immunoglobulins"/>
    <property type="match status" value="2"/>
</dbReference>
<keyword evidence="9" id="KW-1185">Reference proteome</keyword>
<dbReference type="Pfam" id="PF00041">
    <property type="entry name" value="fn3"/>
    <property type="match status" value="1"/>
</dbReference>
<comment type="function">
    <text evidence="6">This is a receptor for the anterior pituitary hormone prolactin.</text>
</comment>
<reference evidence="8" key="1">
    <citation type="submission" date="2025-08" db="UniProtKB">
        <authorList>
            <consortium name="Ensembl"/>
        </authorList>
    </citation>
    <scope>IDENTIFICATION</scope>
</reference>
<evidence type="ECO:0000259" key="7">
    <source>
        <dbReference type="PROSITE" id="PS50853"/>
    </source>
</evidence>
<evidence type="ECO:0000256" key="6">
    <source>
        <dbReference type="RuleBase" id="RU365035"/>
    </source>
</evidence>
<dbReference type="GO" id="GO:0043235">
    <property type="term" value="C:receptor complex"/>
    <property type="evidence" value="ECO:0007669"/>
    <property type="project" value="TreeGrafter"/>
</dbReference>
<dbReference type="GeneTree" id="ENSGT00940000154851"/>
<organism evidence="8 9">
    <name type="scientific">Crocodylus porosus</name>
    <name type="common">Saltwater crocodile</name>
    <name type="synonym">Estuarine crocodile</name>
    <dbReference type="NCBI Taxonomy" id="8502"/>
    <lineage>
        <taxon>Eukaryota</taxon>
        <taxon>Metazoa</taxon>
        <taxon>Chordata</taxon>
        <taxon>Craniata</taxon>
        <taxon>Vertebrata</taxon>
        <taxon>Euteleostomi</taxon>
        <taxon>Archelosauria</taxon>
        <taxon>Archosauria</taxon>
        <taxon>Crocodylia</taxon>
        <taxon>Longirostres</taxon>
        <taxon>Crocodylidae</taxon>
        <taxon>Crocodylus</taxon>
    </lineage>
</organism>
<evidence type="ECO:0000256" key="1">
    <source>
        <dbReference type="ARBA" id="ARBA00022729"/>
    </source>
</evidence>
<dbReference type="Ensembl" id="ENSCPRT00005026353.1">
    <property type="protein sequence ID" value="ENSCPRP00005022541.1"/>
    <property type="gene ID" value="ENSCPRG00005015718.1"/>
</dbReference>
<dbReference type="PANTHER" id="PTHR23036:SF86">
    <property type="entry name" value="PROLACTIN RECEPTOR"/>
    <property type="match status" value="1"/>
</dbReference>